<sequence>MILREIIIGQYKQFKNRRIALNGDRVVLFGHNEAGKSTILSFIESVLFGFKEAQSQYHGALVFMDEDERQWTIERKQIRNKRGELTILEADGKTYTGELADLLPDLDRNSFTAMFHISLDSLQQMNHMDAAELKRYLFHSTSGTKQLFDYEETLRKKRELLYKARGTTPLINAREKELGILLEKKREQESERLTYDAVCQSEDSLRQKLLELEEQREQVRETVKLEEKVVTVRPLLLEWLAEKEKPEPKTLVSVQDQEAIGRIREASLEVNRELARIDADLSHIDSSLDALPPLWGKERMRKARYATTNFATFTSKQEQAEDAEAELNVLKHEKAQIQQEFKTEEFPALQIGRYEEERFHELYTKKDREASAQLPVLTGIPLFLLALVATVFGQWIIAALSVLVYPIILALGRNKKPRGGRFTEWAGIVGATNGKDASYYRLLIDAYKEWQGVKKREDRAIDQLRKATAEMDDYLANLEIEHIPDDLHGFIAGLNIDLQTQDKLRLKRDQLLLDRQTLAQKQQSTLQEQQVLKNEEQAIYATYHLEHSEEFDQAMEATIVFLHAKEAIAALDIKLASMIPDKKDLEYAITHVHERESIEEHKEVLHKLQKEHTTLLEALTETRAQRQKLEQDGTYEDTLREIARCEADLADLTRKWAVYEAAIKMIEEVKHMYETDKQPQAVKRAIHHFRALTDNRYVSIYAPIGENRFIVERHDGKRFDPIELSRGTMEMLYIALRFAHMETRQTPFPVFIDEALVNMDMGRRQQMWEFLHKQQKQLLFFTCHEAIRDEAQKKDFRMVGL</sequence>
<dbReference type="PANTHER" id="PTHR41259">
    <property type="entry name" value="DOUBLE-STRAND BREAK REPAIR RAD50 ATPASE, PUTATIVE-RELATED"/>
    <property type="match status" value="1"/>
</dbReference>
<dbReference type="RefSeq" id="WP_176008774.1">
    <property type="nucleotide sequence ID" value="NZ_CP041372.2"/>
</dbReference>
<gene>
    <name evidence="4" type="ORF">FLK61_28795</name>
</gene>
<feature type="domain" description="YhaN AAA" evidence="3">
    <location>
        <begin position="1"/>
        <end position="189"/>
    </location>
</feature>
<keyword evidence="1" id="KW-0175">Coiled coil</keyword>
<evidence type="ECO:0000259" key="3">
    <source>
        <dbReference type="Pfam" id="PF13514"/>
    </source>
</evidence>
<organism evidence="4 5">
    <name type="scientific">Paenalkalicoccus suaedae</name>
    <dbReference type="NCBI Taxonomy" id="2592382"/>
    <lineage>
        <taxon>Bacteria</taxon>
        <taxon>Bacillati</taxon>
        <taxon>Bacillota</taxon>
        <taxon>Bacilli</taxon>
        <taxon>Bacillales</taxon>
        <taxon>Bacillaceae</taxon>
        <taxon>Paenalkalicoccus</taxon>
    </lineage>
</organism>
<evidence type="ECO:0000256" key="2">
    <source>
        <dbReference type="SAM" id="Phobius"/>
    </source>
</evidence>
<keyword evidence="5" id="KW-1185">Reference proteome</keyword>
<dbReference type="KEGG" id="psua:FLK61_28795"/>
<proteinExistence type="predicted"/>
<evidence type="ECO:0000256" key="1">
    <source>
        <dbReference type="SAM" id="Coils"/>
    </source>
</evidence>
<protein>
    <submittedName>
        <fullName evidence="4">AAA family ATPase</fullName>
    </submittedName>
</protein>
<keyword evidence="2" id="KW-0812">Transmembrane</keyword>
<accession>A0A859FBU5</accession>
<reference evidence="5" key="1">
    <citation type="submission" date="2019-07" db="EMBL/GenBank/DDBJ databases">
        <title>Bacillus alkalisoli sp. nov. isolated from saline soil.</title>
        <authorList>
            <person name="Sun J.-Q."/>
            <person name="Xu L."/>
        </authorList>
    </citation>
    <scope>NUCLEOTIDE SEQUENCE [LARGE SCALE GENOMIC DNA]</scope>
    <source>
        <strain evidence="5">M4U3P1</strain>
    </source>
</reference>
<name>A0A859FBU5_9BACI</name>
<feature type="coiled-coil region" evidence="1">
    <location>
        <begin position="313"/>
        <end position="340"/>
    </location>
</feature>
<dbReference type="InterPro" id="IPR027417">
    <property type="entry name" value="P-loop_NTPase"/>
</dbReference>
<feature type="coiled-coil region" evidence="1">
    <location>
        <begin position="202"/>
        <end position="229"/>
    </location>
</feature>
<feature type="coiled-coil region" evidence="1">
    <location>
        <begin position="591"/>
        <end position="655"/>
    </location>
</feature>
<keyword evidence="2" id="KW-1133">Transmembrane helix</keyword>
<evidence type="ECO:0000313" key="5">
    <source>
        <dbReference type="Proteomes" id="UP000318138"/>
    </source>
</evidence>
<dbReference type="SUPFAM" id="SSF52540">
    <property type="entry name" value="P-loop containing nucleoside triphosphate hydrolases"/>
    <property type="match status" value="1"/>
</dbReference>
<dbReference type="Proteomes" id="UP000318138">
    <property type="component" value="Chromosome"/>
</dbReference>
<dbReference type="AlphaFoldDB" id="A0A859FBU5"/>
<dbReference type="PANTHER" id="PTHR41259:SF1">
    <property type="entry name" value="DOUBLE-STRAND BREAK REPAIR RAD50 ATPASE, PUTATIVE-RELATED"/>
    <property type="match status" value="1"/>
</dbReference>
<dbReference type="InterPro" id="IPR038734">
    <property type="entry name" value="YhaN_AAA"/>
</dbReference>
<evidence type="ECO:0000313" key="4">
    <source>
        <dbReference type="EMBL" id="QKS70739.1"/>
    </source>
</evidence>
<dbReference type="Gene3D" id="3.40.50.300">
    <property type="entry name" value="P-loop containing nucleotide triphosphate hydrolases"/>
    <property type="match status" value="2"/>
</dbReference>
<dbReference type="Pfam" id="PF13514">
    <property type="entry name" value="AAA_27"/>
    <property type="match status" value="1"/>
</dbReference>
<dbReference type="EMBL" id="CP041372">
    <property type="protein sequence ID" value="QKS70739.1"/>
    <property type="molecule type" value="Genomic_DNA"/>
</dbReference>
<feature type="transmembrane region" description="Helical" evidence="2">
    <location>
        <begin position="382"/>
        <end position="411"/>
    </location>
</feature>
<keyword evidence="2" id="KW-0472">Membrane</keyword>